<evidence type="ECO:0000256" key="2">
    <source>
        <dbReference type="ARBA" id="ARBA00022438"/>
    </source>
</evidence>
<keyword evidence="2 6" id="KW-0031">Aminopeptidase</keyword>
<keyword evidence="4 6" id="KW-0479">Metal-binding</keyword>
<accession>A0A7S7SJB8</accession>
<comment type="function">
    <text evidence="1 6">Removes the N-terminal methionine from nascent proteins. The N-terminal methionine is often cleaved when the second residue in the primary sequence is small and uncharged (Met-Ala-, Cys, Gly, Pro, Ser, Thr, or Val). Requires deformylation of the N(alpha)-formylated initiator methionine before it can be hydrolyzed.</text>
</comment>
<protein>
    <recommendedName>
        <fullName evidence="6 7">Methionine aminopeptidase</fullName>
        <shortName evidence="6">MAP</shortName>
        <shortName evidence="6">MetAP</shortName>
        <ecNumber evidence="6 7">3.4.11.18</ecNumber>
    </recommendedName>
    <alternativeName>
        <fullName evidence="6">Peptidase M</fullName>
    </alternativeName>
</protein>
<evidence type="ECO:0000259" key="8">
    <source>
        <dbReference type="Pfam" id="PF00557"/>
    </source>
</evidence>
<dbReference type="PANTHER" id="PTHR43330">
    <property type="entry name" value="METHIONINE AMINOPEPTIDASE"/>
    <property type="match status" value="1"/>
</dbReference>
<proteinExistence type="inferred from homology"/>
<dbReference type="Pfam" id="PF00557">
    <property type="entry name" value="Peptidase_M24"/>
    <property type="match status" value="1"/>
</dbReference>
<dbReference type="Proteomes" id="UP000593892">
    <property type="component" value="Chromosome"/>
</dbReference>
<evidence type="ECO:0000256" key="3">
    <source>
        <dbReference type="ARBA" id="ARBA00022670"/>
    </source>
</evidence>
<sequence>MIIRKSPAELEKMRRAGLLVHAILQQVSGMAQVGVSTHDLEVVAEKMMKDAGAKPAFKGYYVPAAGSKFPFVLCTSVNDEVVHGMPSAKRVLKSGDIVSIDTGVSLEGYFGDSAVTVPVGDVSDEVKKLLRVTEESLQLAIGQMKAGNRLFDVCSAVERHVTSNGFSIVREFVGHGIGTSLHEEPQVPNYVDRRNENPRLKEGMVLAIEPMVNAGRPETKVLSDRWTAVTKDGSNAAHFEHCVAVTANGPWVLTRP</sequence>
<dbReference type="AlphaFoldDB" id="A0A7S7SJB8"/>
<keyword evidence="10" id="KW-1185">Reference proteome</keyword>
<dbReference type="InterPro" id="IPR000994">
    <property type="entry name" value="Pept_M24"/>
</dbReference>
<keyword evidence="5 6" id="KW-0378">Hydrolase</keyword>
<dbReference type="EC" id="3.4.11.18" evidence="6 7"/>
<feature type="binding site" evidence="6">
    <location>
        <position position="182"/>
    </location>
    <ligand>
        <name>substrate</name>
    </ligand>
</feature>
<dbReference type="EMBL" id="CP063849">
    <property type="protein sequence ID" value="QOY86301.1"/>
    <property type="molecule type" value="Genomic_DNA"/>
</dbReference>
<dbReference type="GO" id="GO:0070006">
    <property type="term" value="F:metalloaminopeptidase activity"/>
    <property type="evidence" value="ECO:0007669"/>
    <property type="project" value="UniProtKB-UniRule"/>
</dbReference>
<comment type="subunit">
    <text evidence="6">Monomer.</text>
</comment>
<feature type="binding site" evidence="6">
    <location>
        <position position="175"/>
    </location>
    <ligand>
        <name>a divalent metal cation</name>
        <dbReference type="ChEBI" id="CHEBI:60240"/>
        <label>2</label>
        <note>catalytic</note>
    </ligand>
</feature>
<evidence type="ECO:0000256" key="1">
    <source>
        <dbReference type="ARBA" id="ARBA00002521"/>
    </source>
</evidence>
<feature type="domain" description="Peptidase M24" evidence="8">
    <location>
        <begin position="11"/>
        <end position="247"/>
    </location>
</feature>
<dbReference type="InterPro" id="IPR001714">
    <property type="entry name" value="Pept_M24_MAP"/>
</dbReference>
<evidence type="ECO:0000256" key="6">
    <source>
        <dbReference type="HAMAP-Rule" id="MF_01974"/>
    </source>
</evidence>
<feature type="binding site" evidence="6">
    <location>
        <position position="83"/>
    </location>
    <ligand>
        <name>substrate</name>
    </ligand>
</feature>
<comment type="cofactor">
    <cofactor evidence="6">
        <name>Co(2+)</name>
        <dbReference type="ChEBI" id="CHEBI:48828"/>
    </cofactor>
    <cofactor evidence="6">
        <name>Zn(2+)</name>
        <dbReference type="ChEBI" id="CHEBI:29105"/>
    </cofactor>
    <cofactor evidence="6">
        <name>Mn(2+)</name>
        <dbReference type="ChEBI" id="CHEBI:29035"/>
    </cofactor>
    <cofactor evidence="6">
        <name>Fe(2+)</name>
        <dbReference type="ChEBI" id="CHEBI:29033"/>
    </cofactor>
    <text evidence="6">Binds 2 divalent metal cations per subunit. Has a high-affinity and a low affinity metal-binding site. The true nature of the physiological cofactor is under debate. The enzyme is active with cobalt, zinc, manganese or divalent iron ions. Most likely, methionine aminopeptidases function as mononuclear Fe(2+)-metalloproteases under physiological conditions, and the catalytically relevant metal-binding site has been assigned to the histidine-containing high-affinity site.</text>
</comment>
<evidence type="ECO:0000256" key="4">
    <source>
        <dbReference type="ARBA" id="ARBA00022723"/>
    </source>
</evidence>
<dbReference type="HAMAP" id="MF_01974">
    <property type="entry name" value="MetAP_1"/>
    <property type="match status" value="1"/>
</dbReference>
<evidence type="ECO:0000313" key="10">
    <source>
        <dbReference type="Proteomes" id="UP000593892"/>
    </source>
</evidence>
<evidence type="ECO:0000256" key="7">
    <source>
        <dbReference type="RuleBase" id="RU003653"/>
    </source>
</evidence>
<gene>
    <name evidence="6 9" type="primary">map</name>
    <name evidence="9" type="ORF">IRI77_26305</name>
</gene>
<dbReference type="GO" id="GO:0005829">
    <property type="term" value="C:cytosol"/>
    <property type="evidence" value="ECO:0007669"/>
    <property type="project" value="TreeGrafter"/>
</dbReference>
<dbReference type="CDD" id="cd01086">
    <property type="entry name" value="MetAP1"/>
    <property type="match status" value="1"/>
</dbReference>
<reference evidence="9 10" key="1">
    <citation type="submission" date="2020-10" db="EMBL/GenBank/DDBJ databases">
        <title>Complete genome sequence of Paludibaculum fermentans P105T, a facultatively anaerobic acidobacterium capable of dissimilatory Fe(III) reduction.</title>
        <authorList>
            <person name="Dedysh S.N."/>
            <person name="Beletsky A.V."/>
            <person name="Kulichevskaya I.S."/>
            <person name="Mardanov A.V."/>
            <person name="Ravin N.V."/>
        </authorList>
    </citation>
    <scope>NUCLEOTIDE SEQUENCE [LARGE SCALE GENOMIC DNA]</scope>
    <source>
        <strain evidence="9 10">P105</strain>
    </source>
</reference>
<comment type="catalytic activity">
    <reaction evidence="6 7">
        <text>Release of N-terminal amino acids, preferentially methionine, from peptides and arylamides.</text>
        <dbReference type="EC" id="3.4.11.18"/>
    </reaction>
</comment>
<feature type="binding site" evidence="6">
    <location>
        <position position="240"/>
    </location>
    <ligand>
        <name>a divalent metal cation</name>
        <dbReference type="ChEBI" id="CHEBI:60240"/>
        <label>1</label>
    </ligand>
</feature>
<feature type="binding site" evidence="6">
    <location>
        <position position="112"/>
    </location>
    <ligand>
        <name>a divalent metal cation</name>
        <dbReference type="ChEBI" id="CHEBI:60240"/>
        <label>1</label>
    </ligand>
</feature>
<dbReference type="PANTHER" id="PTHR43330:SF27">
    <property type="entry name" value="METHIONINE AMINOPEPTIDASE"/>
    <property type="match status" value="1"/>
</dbReference>
<evidence type="ECO:0000256" key="5">
    <source>
        <dbReference type="ARBA" id="ARBA00022801"/>
    </source>
</evidence>
<dbReference type="Gene3D" id="3.90.230.10">
    <property type="entry name" value="Creatinase/methionine aminopeptidase superfamily"/>
    <property type="match status" value="1"/>
</dbReference>
<evidence type="ECO:0000313" key="9">
    <source>
        <dbReference type="EMBL" id="QOY86301.1"/>
    </source>
</evidence>
<feature type="binding site" evidence="6">
    <location>
        <position position="240"/>
    </location>
    <ligand>
        <name>a divalent metal cation</name>
        <dbReference type="ChEBI" id="CHEBI:60240"/>
        <label>2</label>
        <note>catalytic</note>
    </ligand>
</feature>
<dbReference type="GO" id="GO:0046872">
    <property type="term" value="F:metal ion binding"/>
    <property type="evidence" value="ECO:0007669"/>
    <property type="project" value="UniProtKB-UniRule"/>
</dbReference>
<comment type="similarity">
    <text evidence="6">Belongs to the peptidase M24A family. Methionine aminopeptidase type 1 subfamily.</text>
</comment>
<dbReference type="InterPro" id="IPR002467">
    <property type="entry name" value="Pept_M24A_MAP1"/>
</dbReference>
<feature type="binding site" evidence="6">
    <location>
        <position position="101"/>
    </location>
    <ligand>
        <name>a divalent metal cation</name>
        <dbReference type="ChEBI" id="CHEBI:60240"/>
        <label>1</label>
    </ligand>
</feature>
<dbReference type="GO" id="GO:0006508">
    <property type="term" value="P:proteolysis"/>
    <property type="evidence" value="ECO:0007669"/>
    <property type="project" value="UniProtKB-KW"/>
</dbReference>
<dbReference type="SUPFAM" id="SSF55920">
    <property type="entry name" value="Creatinase/aminopeptidase"/>
    <property type="match status" value="1"/>
</dbReference>
<dbReference type="PROSITE" id="PS00680">
    <property type="entry name" value="MAP_1"/>
    <property type="match status" value="1"/>
</dbReference>
<dbReference type="GO" id="GO:0004239">
    <property type="term" value="F:initiator methionyl aminopeptidase activity"/>
    <property type="evidence" value="ECO:0007669"/>
    <property type="project" value="UniProtKB-UniRule"/>
</dbReference>
<organism evidence="9 10">
    <name type="scientific">Paludibaculum fermentans</name>
    <dbReference type="NCBI Taxonomy" id="1473598"/>
    <lineage>
        <taxon>Bacteria</taxon>
        <taxon>Pseudomonadati</taxon>
        <taxon>Acidobacteriota</taxon>
        <taxon>Terriglobia</taxon>
        <taxon>Bryobacterales</taxon>
        <taxon>Bryobacteraceae</taxon>
        <taxon>Paludibaculum</taxon>
    </lineage>
</organism>
<dbReference type="KEGG" id="pfer:IRI77_26305"/>
<dbReference type="PRINTS" id="PR00599">
    <property type="entry name" value="MAPEPTIDASE"/>
</dbReference>
<keyword evidence="3 6" id="KW-0645">Protease</keyword>
<name>A0A7S7SJB8_PALFE</name>
<dbReference type="InterPro" id="IPR036005">
    <property type="entry name" value="Creatinase/aminopeptidase-like"/>
</dbReference>
<dbReference type="RefSeq" id="WP_194447970.1">
    <property type="nucleotide sequence ID" value="NZ_CP063849.1"/>
</dbReference>
<feature type="binding site" evidence="6">
    <location>
        <position position="209"/>
    </location>
    <ligand>
        <name>a divalent metal cation</name>
        <dbReference type="ChEBI" id="CHEBI:60240"/>
        <label>2</label>
        <note>catalytic</note>
    </ligand>
</feature>
<feature type="binding site" evidence="6">
    <location>
        <position position="112"/>
    </location>
    <ligand>
        <name>a divalent metal cation</name>
        <dbReference type="ChEBI" id="CHEBI:60240"/>
        <label>2</label>
        <note>catalytic</note>
    </ligand>
</feature>
<dbReference type="NCBIfam" id="TIGR00500">
    <property type="entry name" value="met_pdase_I"/>
    <property type="match status" value="1"/>
</dbReference>